<evidence type="ECO:0000256" key="2">
    <source>
        <dbReference type="ARBA" id="ARBA00023002"/>
    </source>
</evidence>
<sequence length="300" mass="32239">MFVGPSPRVTNVTEVHQFASIHHDTYPLISPEDINLSGRSVFIAGASKGIGKTTAIRYAAAGCSKIILGARSSLVELETAVRAAAVQAGRLEPDVLSLSLDVSSDASVQAAAAAIDKFSGSLDVLIANAGSSDNWVPIAETNPAGWWQTIDTSLNGLYLCTRHLIPLLLKSDLKMIVALSSIGAVNVTPGASAYQTAKLATCRFVEFIDQEYHTQGIVAIALHPGGVRTELGLTMPEAFHSYLVDTPELPADHMAWLAKERREWLSGRFITSNWDVGELEAKKNEIVEKNLLKFKLDLGS</sequence>
<dbReference type="EMBL" id="JAUKUA010000009">
    <property type="protein sequence ID" value="KAK0702301.1"/>
    <property type="molecule type" value="Genomic_DNA"/>
</dbReference>
<keyword evidence="2" id="KW-0560">Oxidoreductase</keyword>
<comment type="caution">
    <text evidence="3">The sequence shown here is derived from an EMBL/GenBank/DDBJ whole genome shotgun (WGS) entry which is preliminary data.</text>
</comment>
<evidence type="ECO:0000313" key="4">
    <source>
        <dbReference type="Proteomes" id="UP001172102"/>
    </source>
</evidence>
<organism evidence="3 4">
    <name type="scientific">Lasiosphaeris hirsuta</name>
    <dbReference type="NCBI Taxonomy" id="260670"/>
    <lineage>
        <taxon>Eukaryota</taxon>
        <taxon>Fungi</taxon>
        <taxon>Dikarya</taxon>
        <taxon>Ascomycota</taxon>
        <taxon>Pezizomycotina</taxon>
        <taxon>Sordariomycetes</taxon>
        <taxon>Sordariomycetidae</taxon>
        <taxon>Sordariales</taxon>
        <taxon>Lasiosphaeriaceae</taxon>
        <taxon>Lasiosphaeris</taxon>
    </lineage>
</organism>
<dbReference type="InterPro" id="IPR002347">
    <property type="entry name" value="SDR_fam"/>
</dbReference>
<evidence type="ECO:0000256" key="1">
    <source>
        <dbReference type="ARBA" id="ARBA00006484"/>
    </source>
</evidence>
<evidence type="ECO:0000313" key="3">
    <source>
        <dbReference type="EMBL" id="KAK0702301.1"/>
    </source>
</evidence>
<protein>
    <recommendedName>
        <fullName evidence="5">Oxidoreductase</fullName>
    </recommendedName>
</protein>
<keyword evidence="4" id="KW-1185">Reference proteome</keyword>
<dbReference type="InterPro" id="IPR036291">
    <property type="entry name" value="NAD(P)-bd_dom_sf"/>
</dbReference>
<accession>A0AA39ZRE7</accession>
<dbReference type="CDD" id="cd05233">
    <property type="entry name" value="SDR_c"/>
    <property type="match status" value="1"/>
</dbReference>
<name>A0AA39ZRE7_9PEZI</name>
<dbReference type="SUPFAM" id="SSF51735">
    <property type="entry name" value="NAD(P)-binding Rossmann-fold domains"/>
    <property type="match status" value="1"/>
</dbReference>
<dbReference type="GO" id="GO:0016491">
    <property type="term" value="F:oxidoreductase activity"/>
    <property type="evidence" value="ECO:0007669"/>
    <property type="project" value="UniProtKB-KW"/>
</dbReference>
<evidence type="ECO:0008006" key="5">
    <source>
        <dbReference type="Google" id="ProtNLM"/>
    </source>
</evidence>
<proteinExistence type="inferred from homology"/>
<dbReference type="PRINTS" id="PR00081">
    <property type="entry name" value="GDHRDH"/>
</dbReference>
<dbReference type="Gene3D" id="3.40.50.720">
    <property type="entry name" value="NAD(P)-binding Rossmann-like Domain"/>
    <property type="match status" value="1"/>
</dbReference>
<dbReference type="PANTHER" id="PTHR42901">
    <property type="entry name" value="ALCOHOL DEHYDROGENASE"/>
    <property type="match status" value="1"/>
</dbReference>
<dbReference type="PANTHER" id="PTHR42901:SF1">
    <property type="entry name" value="ALCOHOL DEHYDROGENASE"/>
    <property type="match status" value="1"/>
</dbReference>
<dbReference type="AlphaFoldDB" id="A0AA39ZRE7"/>
<gene>
    <name evidence="3" type="ORF">B0H67DRAFT_595465</name>
</gene>
<comment type="similarity">
    <text evidence="1">Belongs to the short-chain dehydrogenases/reductases (SDR) family.</text>
</comment>
<dbReference type="Pfam" id="PF00106">
    <property type="entry name" value="adh_short"/>
    <property type="match status" value="1"/>
</dbReference>
<reference evidence="3" key="1">
    <citation type="submission" date="2023-06" db="EMBL/GenBank/DDBJ databases">
        <title>Genome-scale phylogeny and comparative genomics of the fungal order Sordariales.</title>
        <authorList>
            <consortium name="Lawrence Berkeley National Laboratory"/>
            <person name="Hensen N."/>
            <person name="Bonometti L."/>
            <person name="Westerberg I."/>
            <person name="Brannstrom I.O."/>
            <person name="Guillou S."/>
            <person name="Cros-Aarteil S."/>
            <person name="Calhoun S."/>
            <person name="Haridas S."/>
            <person name="Kuo A."/>
            <person name="Mondo S."/>
            <person name="Pangilinan J."/>
            <person name="Riley R."/>
            <person name="Labutti K."/>
            <person name="Andreopoulos B."/>
            <person name="Lipzen A."/>
            <person name="Chen C."/>
            <person name="Yanf M."/>
            <person name="Daum C."/>
            <person name="Ng V."/>
            <person name="Clum A."/>
            <person name="Steindorff A."/>
            <person name="Ohm R."/>
            <person name="Martin F."/>
            <person name="Silar P."/>
            <person name="Natvig D."/>
            <person name="Lalanne C."/>
            <person name="Gautier V."/>
            <person name="Ament-Velasquez S.L."/>
            <person name="Kruys A."/>
            <person name="Hutchinson M.I."/>
            <person name="Powell A.J."/>
            <person name="Barry K."/>
            <person name="Miller A.N."/>
            <person name="Grigoriev I.V."/>
            <person name="Debuchy R."/>
            <person name="Gladieux P."/>
            <person name="Thoren M.H."/>
            <person name="Johannesson H."/>
        </authorList>
    </citation>
    <scope>NUCLEOTIDE SEQUENCE</scope>
    <source>
        <strain evidence="3">SMH4607-1</strain>
    </source>
</reference>
<dbReference type="Proteomes" id="UP001172102">
    <property type="component" value="Unassembled WGS sequence"/>
</dbReference>